<proteinExistence type="predicted"/>
<reference evidence="2" key="1">
    <citation type="submission" date="2021-04" db="EMBL/GenBank/DDBJ databases">
        <authorList>
            <person name="Tunstrom K."/>
        </authorList>
    </citation>
    <scope>NUCLEOTIDE SEQUENCE</scope>
</reference>
<protein>
    <submittedName>
        <fullName evidence="2">(apollo) hypothetical protein</fullName>
    </submittedName>
</protein>
<dbReference type="Proteomes" id="UP000691718">
    <property type="component" value="Unassembled WGS sequence"/>
</dbReference>
<dbReference type="EMBL" id="CAJQZP010000652">
    <property type="protein sequence ID" value="CAG4975778.1"/>
    <property type="molecule type" value="Genomic_DNA"/>
</dbReference>
<feature type="region of interest" description="Disordered" evidence="1">
    <location>
        <begin position="31"/>
        <end position="75"/>
    </location>
</feature>
<dbReference type="AlphaFoldDB" id="A0A8S3WTT1"/>
<comment type="caution">
    <text evidence="2">The sequence shown here is derived from an EMBL/GenBank/DDBJ whole genome shotgun (WGS) entry which is preliminary data.</text>
</comment>
<accession>A0A8S3WTT1</accession>
<keyword evidence="3" id="KW-1185">Reference proteome</keyword>
<sequence>MVRVENFQNFWTELQQVYAQVLALGNLNEGISNEDVEKNGDPLGPITEGSDPSIADVEIQGNDKVDTGNHEISDV</sequence>
<feature type="compositionally biased region" description="Basic and acidic residues" evidence="1">
    <location>
        <begin position="61"/>
        <end position="75"/>
    </location>
</feature>
<evidence type="ECO:0000313" key="2">
    <source>
        <dbReference type="EMBL" id="CAG4975778.1"/>
    </source>
</evidence>
<evidence type="ECO:0000313" key="3">
    <source>
        <dbReference type="Proteomes" id="UP000691718"/>
    </source>
</evidence>
<organism evidence="2 3">
    <name type="scientific">Parnassius apollo</name>
    <name type="common">Apollo butterfly</name>
    <name type="synonym">Papilio apollo</name>
    <dbReference type="NCBI Taxonomy" id="110799"/>
    <lineage>
        <taxon>Eukaryota</taxon>
        <taxon>Metazoa</taxon>
        <taxon>Ecdysozoa</taxon>
        <taxon>Arthropoda</taxon>
        <taxon>Hexapoda</taxon>
        <taxon>Insecta</taxon>
        <taxon>Pterygota</taxon>
        <taxon>Neoptera</taxon>
        <taxon>Endopterygota</taxon>
        <taxon>Lepidoptera</taxon>
        <taxon>Glossata</taxon>
        <taxon>Ditrysia</taxon>
        <taxon>Papilionoidea</taxon>
        <taxon>Papilionidae</taxon>
        <taxon>Parnassiinae</taxon>
        <taxon>Parnassini</taxon>
        <taxon>Parnassius</taxon>
        <taxon>Parnassius</taxon>
    </lineage>
</organism>
<evidence type="ECO:0000256" key="1">
    <source>
        <dbReference type="SAM" id="MobiDB-lite"/>
    </source>
</evidence>
<gene>
    <name evidence="2" type="ORF">PAPOLLO_LOCUS9164</name>
</gene>
<name>A0A8S3WTT1_PARAO</name>